<accession>A0AAV6USJ4</accession>
<evidence type="ECO:0000313" key="2">
    <source>
        <dbReference type="EMBL" id="KAG8187455.1"/>
    </source>
</evidence>
<feature type="transmembrane region" description="Helical" evidence="1">
    <location>
        <begin position="35"/>
        <end position="52"/>
    </location>
</feature>
<evidence type="ECO:0000256" key="1">
    <source>
        <dbReference type="SAM" id="Phobius"/>
    </source>
</evidence>
<keyword evidence="1" id="KW-0812">Transmembrane</keyword>
<dbReference type="AlphaFoldDB" id="A0AAV6USJ4"/>
<dbReference type="EMBL" id="JAFNEN010000272">
    <property type="protein sequence ID" value="KAG8187455.1"/>
    <property type="molecule type" value="Genomic_DNA"/>
</dbReference>
<evidence type="ECO:0000313" key="3">
    <source>
        <dbReference type="Proteomes" id="UP000827092"/>
    </source>
</evidence>
<evidence type="ECO:0008006" key="4">
    <source>
        <dbReference type="Google" id="ProtNLM"/>
    </source>
</evidence>
<keyword evidence="3" id="KW-1185">Reference proteome</keyword>
<gene>
    <name evidence="2" type="ORF">JTE90_009526</name>
</gene>
<keyword evidence="1" id="KW-1133">Transmembrane helix</keyword>
<keyword evidence="1" id="KW-0472">Membrane</keyword>
<protein>
    <recommendedName>
        <fullName evidence="4">Cytochrome c biogenesis B</fullName>
    </recommendedName>
</protein>
<comment type="caution">
    <text evidence="2">The sequence shown here is derived from an EMBL/GenBank/DDBJ whole genome shotgun (WGS) entry which is preliminary data.</text>
</comment>
<proteinExistence type="predicted"/>
<sequence length="96" mass="10979">MFSHFTILVEFGVEGMNFPESEGIFPGYVFNEHPLWQSCFILLITSFVIPPIRVPILQLQKKDQDISCHWKSPLPFSILTPDSINSTGISRVELKK</sequence>
<name>A0AAV6USJ4_9ARAC</name>
<organism evidence="2 3">
    <name type="scientific">Oedothorax gibbosus</name>
    <dbReference type="NCBI Taxonomy" id="931172"/>
    <lineage>
        <taxon>Eukaryota</taxon>
        <taxon>Metazoa</taxon>
        <taxon>Ecdysozoa</taxon>
        <taxon>Arthropoda</taxon>
        <taxon>Chelicerata</taxon>
        <taxon>Arachnida</taxon>
        <taxon>Araneae</taxon>
        <taxon>Araneomorphae</taxon>
        <taxon>Entelegynae</taxon>
        <taxon>Araneoidea</taxon>
        <taxon>Linyphiidae</taxon>
        <taxon>Erigoninae</taxon>
        <taxon>Oedothorax</taxon>
    </lineage>
</organism>
<reference evidence="2 3" key="1">
    <citation type="journal article" date="2022" name="Nat. Ecol. Evol.">
        <title>A masculinizing supergene underlies an exaggerated male reproductive morph in a spider.</title>
        <authorList>
            <person name="Hendrickx F."/>
            <person name="De Corte Z."/>
            <person name="Sonet G."/>
            <person name="Van Belleghem S.M."/>
            <person name="Kostlbacher S."/>
            <person name="Vangestel C."/>
        </authorList>
    </citation>
    <scope>NUCLEOTIDE SEQUENCE [LARGE SCALE GENOMIC DNA]</scope>
    <source>
        <strain evidence="2">W744_W776</strain>
    </source>
</reference>
<dbReference type="Proteomes" id="UP000827092">
    <property type="component" value="Unassembled WGS sequence"/>
</dbReference>